<feature type="transmembrane region" description="Helical" evidence="10">
    <location>
        <begin position="342"/>
        <end position="362"/>
    </location>
</feature>
<evidence type="ECO:0000259" key="12">
    <source>
        <dbReference type="PROSITE" id="PS50929"/>
    </source>
</evidence>
<dbReference type="InterPro" id="IPR011527">
    <property type="entry name" value="ABC1_TM_dom"/>
</dbReference>
<dbReference type="InterPro" id="IPR017871">
    <property type="entry name" value="ABC_transporter-like_CS"/>
</dbReference>
<dbReference type="SUPFAM" id="SSF52540">
    <property type="entry name" value="P-loop containing nucleoside triphosphate hydrolases"/>
    <property type="match status" value="2"/>
</dbReference>
<feature type="transmembrane region" description="Helical" evidence="10">
    <location>
        <begin position="997"/>
        <end position="1019"/>
    </location>
</feature>
<dbReference type="InterPro" id="IPR039421">
    <property type="entry name" value="Type_1_exporter"/>
</dbReference>
<keyword evidence="3" id="KW-0813">Transport</keyword>
<dbReference type="GO" id="GO:0090374">
    <property type="term" value="P:oligopeptide export from mitochondrion"/>
    <property type="evidence" value="ECO:0007669"/>
    <property type="project" value="TreeGrafter"/>
</dbReference>
<feature type="domain" description="ABC transporter" evidence="11">
    <location>
        <begin position="405"/>
        <end position="644"/>
    </location>
</feature>
<dbReference type="PANTHER" id="PTHR43394">
    <property type="entry name" value="ATP-DEPENDENT PERMEASE MDL1, MITOCHONDRIAL"/>
    <property type="match status" value="1"/>
</dbReference>
<dbReference type="Pfam" id="PF00005">
    <property type="entry name" value="ABC_tran"/>
    <property type="match status" value="2"/>
</dbReference>
<feature type="transmembrane region" description="Helical" evidence="10">
    <location>
        <begin position="124"/>
        <end position="152"/>
    </location>
</feature>
<feature type="transmembrane region" description="Helical" evidence="10">
    <location>
        <begin position="891"/>
        <end position="909"/>
    </location>
</feature>
<dbReference type="CDD" id="cd18577">
    <property type="entry name" value="ABC_6TM_Pgp_ABCB1_D1_like"/>
    <property type="match status" value="1"/>
</dbReference>
<sequence length="1340" mass="148021">MTRRTRSIFKFATFTDGLLLAVGSLFAITEGAGPAFMSLVFGGMTNTLVTTVQRGFAEPANGTMTITTEATTTTQPPPPPPPIATNQTTVLSNITNTNDLTDLGVTASATAGALLTPEEFESELALFSVLYVLIGVAIYFSSLVQITCWQTACERQVHRMRLAFFRSVLRQELAWFDRNQAGELGSKFNDDIERVRDGLGEQFSSIIKYSSSFVSGFLVGFIVSWRLTLVILAVTPLLAIFSAFLGKMLATSSKREQEKYASAGALAEEVLTSIRTVFALGGQQTEIKKYTRKLHEGKKMAQSKYLRLSIIFGGSLFVLYSTYGLALYVASDLLSANLITPGGAMTVIMAVMMGASALGNIIPPFQTVIMASSSANLIYDIIESVPRIDALSDRGLKLSKVTANIKFENVTFAYPLRSNVPVLKNLNFELNQGQTVAFCGRTGSGKSTIMNLLLRFYDPQRGCIYLDNCNLCDLNVAWLRSLIGIVEQEPALFDCSIYENISLGASQESDKDYQRVIEAAKLANAHDFIMALPDGYETRCGDRGVQMSGGQKQRIAIARALLCDPKILLLDEATSALDSENEFMVQSALNRARQGRTTIIIAHRLSTIRDADSICVMSDGVIVERGRHNELMAKRGEYYNLVTNQVFVDEDSSSNGAGPGGRQAASLDSDSSTENHNRRALTPAGGQLAQLDSDEDGGGGGDAINKSYRSRRSIDRETSKLIRRSPIAYESINRPIKSMIEFQSSQLDERAVELPTFKDIMKLIKPERGRYIISLFASFLSGAILPTFALFYAQIFDTFTKTGDELLASGAFWALMFIVLATANFITMFFRIVSMAWSIEASLARIRSECFANILRQHVGWFDRINNSPQRLATRLAADVPQIKAVLNARLSTMIAGVATIVSALFIAFYLGWQLAILLTVALPLLLYVGYLQMRISRGDHSQHVRRMENASRLATETIEHIKLVQSINQERFFFEKFNKELQGPLKDSMASARRFGLIYGLSQSLLYFVYGAAFRWGAYLMAREILDPITVFRIFFSIAFTAIAVGQWGGLSSDMSRANYAIGMVVKLLNTQSAIDNLSRGGFKPQRNDLKGSISFQDVHFRYPTRPDTQVLQGLNLEVQAGKTLALVGPSGMGKSTIAALLLRFYDPDRGVVRIDNYDVRCINLNHLRRNVGLVSQEPVLFKASIKENILYGLDPTQFSMRDVKNAAKLANIDEFIESLPYKYDTMVGDRGSQLSGGQKQRIAIARTMIRNPTILILDEATSALDSESEALVNQALEKAAQGKTCIKIAHRLSTVRDADKIAVIERGQVVEEGTHDELMSIGKRGYYFKLMQKQEFSS</sequence>
<evidence type="ECO:0000256" key="6">
    <source>
        <dbReference type="ARBA" id="ARBA00022840"/>
    </source>
</evidence>
<feature type="transmembrane region" description="Helical" evidence="10">
    <location>
        <begin position="915"/>
        <end position="932"/>
    </location>
</feature>
<proteinExistence type="inferred from homology"/>
<dbReference type="PROSITE" id="PS50893">
    <property type="entry name" value="ABC_TRANSPORTER_2"/>
    <property type="match status" value="2"/>
</dbReference>
<dbReference type="SMART" id="SM00382">
    <property type="entry name" value="AAA"/>
    <property type="match status" value="2"/>
</dbReference>
<feature type="transmembrane region" description="Helical" evidence="10">
    <location>
        <begin position="229"/>
        <end position="250"/>
    </location>
</feature>
<dbReference type="SUPFAM" id="SSF90123">
    <property type="entry name" value="ABC transporter transmembrane region"/>
    <property type="match status" value="2"/>
</dbReference>
<evidence type="ECO:0000256" key="3">
    <source>
        <dbReference type="ARBA" id="ARBA00022448"/>
    </source>
</evidence>
<feature type="domain" description="ABC transmembrane type-1" evidence="12">
    <location>
        <begin position="21"/>
        <end position="370"/>
    </location>
</feature>
<evidence type="ECO:0000256" key="9">
    <source>
        <dbReference type="SAM" id="MobiDB-lite"/>
    </source>
</evidence>
<reference evidence="13" key="1">
    <citation type="submission" date="2018-10" db="EMBL/GenBank/DDBJ databases">
        <title>Transcriptome assembly of Aceria tosichella (Wheat curl mite) Type 2.</title>
        <authorList>
            <person name="Scully E.D."/>
            <person name="Geib S.M."/>
            <person name="Palmer N.A."/>
            <person name="Gupta A.K."/>
            <person name="Sarath G."/>
            <person name="Tatineni S."/>
        </authorList>
    </citation>
    <scope>NUCLEOTIDE SEQUENCE</scope>
    <source>
        <strain evidence="13">LincolnNE</strain>
    </source>
</reference>
<evidence type="ECO:0000259" key="11">
    <source>
        <dbReference type="PROSITE" id="PS50893"/>
    </source>
</evidence>
<gene>
    <name evidence="13" type="primary">ABCB1</name>
    <name evidence="13" type="ORF">g.16304</name>
</gene>
<name>A0A6G1S6F0_9ACAR</name>
<feature type="domain" description="ABC transmembrane type-1" evidence="12">
    <location>
        <begin position="772"/>
        <end position="1058"/>
    </location>
</feature>
<evidence type="ECO:0000256" key="7">
    <source>
        <dbReference type="ARBA" id="ARBA00022989"/>
    </source>
</evidence>
<comment type="similarity">
    <text evidence="2">Belongs to the ABC transporter superfamily. ABCB family. Multidrug resistance exporter (TC 3.A.1.201) subfamily.</text>
</comment>
<feature type="transmembrane region" description="Helical" evidence="10">
    <location>
        <begin position="308"/>
        <end position="330"/>
    </location>
</feature>
<dbReference type="PANTHER" id="PTHR43394:SF27">
    <property type="entry name" value="ATP-DEPENDENT TRANSLOCASE ABCB1-LIKE"/>
    <property type="match status" value="1"/>
</dbReference>
<feature type="transmembrane region" description="Helical" evidence="10">
    <location>
        <begin position="206"/>
        <end position="223"/>
    </location>
</feature>
<evidence type="ECO:0000256" key="8">
    <source>
        <dbReference type="ARBA" id="ARBA00023136"/>
    </source>
</evidence>
<dbReference type="EMBL" id="GGYP01001168">
    <property type="protein sequence ID" value="MDE45939.1"/>
    <property type="molecule type" value="Transcribed_RNA"/>
</dbReference>
<keyword evidence="7 10" id="KW-1133">Transmembrane helix</keyword>
<evidence type="ECO:0000256" key="2">
    <source>
        <dbReference type="ARBA" id="ARBA00007577"/>
    </source>
</evidence>
<dbReference type="FunFam" id="3.40.50.300:FF:000205">
    <property type="entry name" value="ABC transporter B family member 4"/>
    <property type="match status" value="1"/>
</dbReference>
<dbReference type="CDD" id="cd18578">
    <property type="entry name" value="ABC_6TM_Pgp_ABCB1_D2_like"/>
    <property type="match status" value="1"/>
</dbReference>
<evidence type="ECO:0000256" key="5">
    <source>
        <dbReference type="ARBA" id="ARBA00022741"/>
    </source>
</evidence>
<protein>
    <submittedName>
        <fullName evidence="13">Multidrug resistance protein 1</fullName>
    </submittedName>
</protein>
<dbReference type="GO" id="GO:0005524">
    <property type="term" value="F:ATP binding"/>
    <property type="evidence" value="ECO:0007669"/>
    <property type="project" value="UniProtKB-KW"/>
</dbReference>
<feature type="transmembrane region" description="Helical" evidence="10">
    <location>
        <begin position="812"/>
        <end position="833"/>
    </location>
</feature>
<dbReference type="InterPro" id="IPR003593">
    <property type="entry name" value="AAA+_ATPase"/>
</dbReference>
<dbReference type="CDD" id="cd03249">
    <property type="entry name" value="ABC_MTABC3_MDL1_MDL2"/>
    <property type="match status" value="2"/>
</dbReference>
<accession>A0A6G1S6F0</accession>
<dbReference type="InterPro" id="IPR036640">
    <property type="entry name" value="ABC1_TM_sf"/>
</dbReference>
<feature type="region of interest" description="Disordered" evidence="9">
    <location>
        <begin position="650"/>
        <end position="709"/>
    </location>
</feature>
<dbReference type="PROSITE" id="PS00211">
    <property type="entry name" value="ABC_TRANSPORTER_1"/>
    <property type="match status" value="2"/>
</dbReference>
<organism evidence="13">
    <name type="scientific">Aceria tosichella</name>
    <name type="common">wheat curl mite</name>
    <dbReference type="NCBI Taxonomy" id="561515"/>
    <lineage>
        <taxon>Eukaryota</taxon>
        <taxon>Metazoa</taxon>
        <taxon>Ecdysozoa</taxon>
        <taxon>Arthropoda</taxon>
        <taxon>Chelicerata</taxon>
        <taxon>Arachnida</taxon>
        <taxon>Acari</taxon>
        <taxon>Acariformes</taxon>
        <taxon>Trombidiformes</taxon>
        <taxon>Prostigmata</taxon>
        <taxon>Eupodina</taxon>
        <taxon>Eriophyoidea</taxon>
        <taxon>Eriophyidae</taxon>
        <taxon>Eriophyinae</taxon>
        <taxon>Aceriini</taxon>
        <taxon>Aceria</taxon>
    </lineage>
</organism>
<comment type="subcellular location">
    <subcellularLocation>
        <location evidence="1">Membrane</location>
        <topology evidence="1">Multi-pass membrane protein</topology>
    </subcellularLocation>
</comment>
<dbReference type="Gene3D" id="1.20.1560.10">
    <property type="entry name" value="ABC transporter type 1, transmembrane domain"/>
    <property type="match status" value="2"/>
</dbReference>
<keyword evidence="6" id="KW-0067">ATP-binding</keyword>
<keyword evidence="4 10" id="KW-0812">Transmembrane</keyword>
<feature type="transmembrane region" description="Helical" evidence="10">
    <location>
        <begin position="771"/>
        <end position="792"/>
    </location>
</feature>
<evidence type="ECO:0000313" key="13">
    <source>
        <dbReference type="EMBL" id="MDE45939.1"/>
    </source>
</evidence>
<dbReference type="Pfam" id="PF00664">
    <property type="entry name" value="ABC_membrane"/>
    <property type="match status" value="2"/>
</dbReference>
<dbReference type="FunFam" id="3.40.50.300:FF:000916">
    <property type="entry name" value="ABC transporter B family member 9"/>
    <property type="match status" value="1"/>
</dbReference>
<dbReference type="InterPro" id="IPR003439">
    <property type="entry name" value="ABC_transporter-like_ATP-bd"/>
</dbReference>
<dbReference type="GO" id="GO:0005743">
    <property type="term" value="C:mitochondrial inner membrane"/>
    <property type="evidence" value="ECO:0007669"/>
    <property type="project" value="TreeGrafter"/>
</dbReference>
<feature type="domain" description="ABC transporter" evidence="11">
    <location>
        <begin position="1095"/>
        <end position="1333"/>
    </location>
</feature>
<feature type="transmembrane region" description="Helical" evidence="10">
    <location>
        <begin position="1031"/>
        <end position="1052"/>
    </location>
</feature>
<dbReference type="PROSITE" id="PS50929">
    <property type="entry name" value="ABC_TM1F"/>
    <property type="match status" value="2"/>
</dbReference>
<dbReference type="InterPro" id="IPR027417">
    <property type="entry name" value="P-loop_NTPase"/>
</dbReference>
<evidence type="ECO:0000256" key="10">
    <source>
        <dbReference type="SAM" id="Phobius"/>
    </source>
</evidence>
<dbReference type="GO" id="GO:0015421">
    <property type="term" value="F:ABC-type oligopeptide transporter activity"/>
    <property type="evidence" value="ECO:0007669"/>
    <property type="project" value="TreeGrafter"/>
</dbReference>
<evidence type="ECO:0000256" key="1">
    <source>
        <dbReference type="ARBA" id="ARBA00004141"/>
    </source>
</evidence>
<keyword evidence="5" id="KW-0547">Nucleotide-binding</keyword>
<keyword evidence="8 10" id="KW-0472">Membrane</keyword>
<dbReference type="GO" id="GO:0016887">
    <property type="term" value="F:ATP hydrolysis activity"/>
    <property type="evidence" value="ECO:0007669"/>
    <property type="project" value="InterPro"/>
</dbReference>
<evidence type="ECO:0000256" key="4">
    <source>
        <dbReference type="ARBA" id="ARBA00022692"/>
    </source>
</evidence>
<dbReference type="Gene3D" id="3.40.50.300">
    <property type="entry name" value="P-loop containing nucleotide triphosphate hydrolases"/>
    <property type="match status" value="2"/>
</dbReference>